<dbReference type="GO" id="GO:0000177">
    <property type="term" value="C:cytoplasmic exosome (RNase complex)"/>
    <property type="evidence" value="ECO:0000318"/>
    <property type="project" value="GO_Central"/>
</dbReference>
<dbReference type="KEGG" id="pgr:PGTG_18371"/>
<dbReference type="GO" id="GO:0034475">
    <property type="term" value="P:U4 snRNA 3'-end processing"/>
    <property type="evidence" value="ECO:0000318"/>
    <property type="project" value="GO_Central"/>
</dbReference>
<organism evidence="2 3">
    <name type="scientific">Puccinia graminis f. sp. tritici (strain CRL 75-36-700-3 / race SCCL)</name>
    <name type="common">Black stem rust fungus</name>
    <dbReference type="NCBI Taxonomy" id="418459"/>
    <lineage>
        <taxon>Eukaryota</taxon>
        <taxon>Fungi</taxon>
        <taxon>Dikarya</taxon>
        <taxon>Basidiomycota</taxon>
        <taxon>Pucciniomycotina</taxon>
        <taxon>Pucciniomycetes</taxon>
        <taxon>Pucciniales</taxon>
        <taxon>Pucciniaceae</taxon>
        <taxon>Puccinia</taxon>
    </lineage>
</organism>
<evidence type="ECO:0000313" key="2">
    <source>
        <dbReference type="EMBL" id="EFP92384.2"/>
    </source>
</evidence>
<dbReference type="Gene3D" id="3.30.230.70">
    <property type="entry name" value="GHMP Kinase, N-terminal domain"/>
    <property type="match status" value="1"/>
</dbReference>
<reference evidence="3" key="2">
    <citation type="journal article" date="2011" name="Proc. Natl. Acad. Sci. U.S.A.">
        <title>Obligate biotrophy features unraveled by the genomic analysis of rust fungi.</title>
        <authorList>
            <person name="Duplessis S."/>
            <person name="Cuomo C.A."/>
            <person name="Lin Y.-C."/>
            <person name="Aerts A."/>
            <person name="Tisserant E."/>
            <person name="Veneault-Fourrey C."/>
            <person name="Joly D.L."/>
            <person name="Hacquard S."/>
            <person name="Amselem J."/>
            <person name="Cantarel B.L."/>
            <person name="Chiu R."/>
            <person name="Coutinho P.M."/>
            <person name="Feau N."/>
            <person name="Field M."/>
            <person name="Frey P."/>
            <person name="Gelhaye E."/>
            <person name="Goldberg J."/>
            <person name="Grabherr M.G."/>
            <person name="Kodira C.D."/>
            <person name="Kohler A."/>
            <person name="Kuees U."/>
            <person name="Lindquist E.A."/>
            <person name="Lucas S.M."/>
            <person name="Mago R."/>
            <person name="Mauceli E."/>
            <person name="Morin E."/>
            <person name="Murat C."/>
            <person name="Pangilinan J.L."/>
            <person name="Park R."/>
            <person name="Pearson M."/>
            <person name="Quesneville H."/>
            <person name="Rouhier N."/>
            <person name="Sakthikumar S."/>
            <person name="Salamov A.A."/>
            <person name="Schmutz J."/>
            <person name="Selles B."/>
            <person name="Shapiro H."/>
            <person name="Tanguay P."/>
            <person name="Tuskan G.A."/>
            <person name="Henrissat B."/>
            <person name="Van de Peer Y."/>
            <person name="Rouze P."/>
            <person name="Ellis J.G."/>
            <person name="Dodds P.N."/>
            <person name="Schein J.E."/>
            <person name="Zhong S."/>
            <person name="Hamelin R.C."/>
            <person name="Grigoriev I.V."/>
            <person name="Szabo L.J."/>
            <person name="Martin F."/>
        </authorList>
    </citation>
    <scope>NUCLEOTIDE SEQUENCE [LARGE SCALE GENOMIC DNA]</scope>
    <source>
        <strain evidence="3">CRL 75-36-700-3 / race SCCL</strain>
    </source>
</reference>
<dbReference type="EMBL" id="DS178363">
    <property type="protein sequence ID" value="EFP92384.2"/>
    <property type="molecule type" value="Genomic_DNA"/>
</dbReference>
<dbReference type="SUPFAM" id="SSF54211">
    <property type="entry name" value="Ribosomal protein S5 domain 2-like"/>
    <property type="match status" value="1"/>
</dbReference>
<proteinExistence type="predicted"/>
<accession>E3L761</accession>
<dbReference type="InParanoid" id="E3L761"/>
<name>E3L761_PUCGT</name>
<dbReference type="GO" id="GO:0000176">
    <property type="term" value="C:nuclear exosome (RNase complex)"/>
    <property type="evidence" value="ECO:0000318"/>
    <property type="project" value="GO_Central"/>
</dbReference>
<sequence>MAGCGTPPRKVVVALSSRVPSCAELSIPDRPPDKMTSTLSLANLQGAANNQAGNSNNTNPIIDRRRFVGPETSAPFPDFPTSSSTSTHSTTNTGRADGRIHSDSRPICIKVGVISQANGSCYIDIWKLESHLCCVWSQASIILVELFISVASCDQFEIRAILYGRRSHGTYCFGGCRNNGISIDPASTDAFTPTDERLVHRRGPHHRTRMGQPS</sequence>
<gene>
    <name evidence="2" type="ORF">PGTG_18371</name>
</gene>
<dbReference type="GO" id="GO:0003723">
    <property type="term" value="F:RNA binding"/>
    <property type="evidence" value="ECO:0000318"/>
    <property type="project" value="GO_Central"/>
</dbReference>
<dbReference type="RefSeq" id="XP_003336803.2">
    <property type="nucleotide sequence ID" value="XM_003336755.2"/>
</dbReference>
<evidence type="ECO:0000256" key="1">
    <source>
        <dbReference type="SAM" id="MobiDB-lite"/>
    </source>
</evidence>
<dbReference type="InterPro" id="IPR027408">
    <property type="entry name" value="PNPase/RNase_PH_dom_sf"/>
</dbReference>
<feature type="region of interest" description="Disordered" evidence="1">
    <location>
        <begin position="73"/>
        <end position="99"/>
    </location>
</feature>
<dbReference type="GO" id="GO:0016075">
    <property type="term" value="P:rRNA catabolic process"/>
    <property type="evidence" value="ECO:0000318"/>
    <property type="project" value="GO_Central"/>
</dbReference>
<dbReference type="STRING" id="418459.E3L761"/>
<dbReference type="OrthoDB" id="2504340at2759"/>
<dbReference type="GO" id="GO:0071051">
    <property type="term" value="P:poly(A)-dependent snoRNA 3'-end processing"/>
    <property type="evidence" value="ECO:0000318"/>
    <property type="project" value="GO_Central"/>
</dbReference>
<dbReference type="GO" id="GO:0005730">
    <property type="term" value="C:nucleolus"/>
    <property type="evidence" value="ECO:0000318"/>
    <property type="project" value="GO_Central"/>
</dbReference>
<dbReference type="HOGENOM" id="CLU_1289497_0_0_1"/>
<dbReference type="Proteomes" id="UP000008783">
    <property type="component" value="Unassembled WGS sequence"/>
</dbReference>
<dbReference type="GeneID" id="10538209"/>
<evidence type="ECO:0000313" key="3">
    <source>
        <dbReference type="Proteomes" id="UP000008783"/>
    </source>
</evidence>
<dbReference type="GO" id="GO:0071028">
    <property type="term" value="P:nuclear mRNA surveillance"/>
    <property type="evidence" value="ECO:0000318"/>
    <property type="project" value="GO_Central"/>
</dbReference>
<protein>
    <submittedName>
        <fullName evidence="2">Uncharacterized protein</fullName>
    </submittedName>
</protein>
<reference key="1">
    <citation type="submission" date="2007-01" db="EMBL/GenBank/DDBJ databases">
        <title>The Genome Sequence of Puccinia graminis f. sp. tritici Strain CRL 75-36-700-3.</title>
        <authorList>
            <consortium name="The Broad Institute Genome Sequencing Platform"/>
            <person name="Birren B."/>
            <person name="Lander E."/>
            <person name="Galagan J."/>
            <person name="Nusbaum C."/>
            <person name="Devon K."/>
            <person name="Cuomo C."/>
            <person name="Jaffe D."/>
            <person name="Butler J."/>
            <person name="Alvarez P."/>
            <person name="Gnerre S."/>
            <person name="Grabherr M."/>
            <person name="Mauceli E."/>
            <person name="Brockman W."/>
            <person name="Young S."/>
            <person name="LaButti K."/>
            <person name="Sykes S."/>
            <person name="DeCaprio D."/>
            <person name="Crawford M."/>
            <person name="Koehrsen M."/>
            <person name="Engels R."/>
            <person name="Montgomery P."/>
            <person name="Pearson M."/>
            <person name="Howarth C."/>
            <person name="Larson L."/>
            <person name="White J."/>
            <person name="Zeng Q."/>
            <person name="Kodira C."/>
            <person name="Yandava C."/>
            <person name="Alvarado L."/>
            <person name="O'Leary S."/>
            <person name="Szabo L."/>
            <person name="Dean R."/>
            <person name="Schein J."/>
        </authorList>
    </citation>
    <scope>NUCLEOTIDE SEQUENCE</scope>
    <source>
        <strain>CRL 75-36-700-3</strain>
    </source>
</reference>
<dbReference type="AlphaFoldDB" id="E3L761"/>
<dbReference type="VEuPathDB" id="FungiDB:PGTG_18371"/>
<dbReference type="InterPro" id="IPR020568">
    <property type="entry name" value="Ribosomal_Su5_D2-typ_SF"/>
</dbReference>
<feature type="compositionally biased region" description="Low complexity" evidence="1">
    <location>
        <begin position="81"/>
        <end position="91"/>
    </location>
</feature>
<keyword evidence="3" id="KW-1185">Reference proteome</keyword>